<reference evidence="2 3" key="1">
    <citation type="submission" date="2016-10" db="EMBL/GenBank/DDBJ databases">
        <authorList>
            <person name="de Groot N.N."/>
        </authorList>
    </citation>
    <scope>NUCLEOTIDE SEQUENCE [LARGE SCALE GENOMIC DNA]</scope>
    <source>
        <strain evidence="2 3">DSM 43941</strain>
    </source>
</reference>
<dbReference type="STRING" id="113562.SAMN04489716_3906"/>
<sequence length="270" mass="29050">MSQPALFSVAGMRDRTKSRNYSPERDEFRRDHERRRAWGLQRRHAEKLRQIRERDSMPLSREDREWLASLTPRTPPASEPPQNPPATAPPPPPASPEPEPAPLEPGPAPEPGPEAEPGPGPEPLEPGPGPGPAPLEPRPGPSPLKPGSEPSAYEAAGCPPVTVLPVSVPQSEDADRGPAGADRWARLMLAPSGPPPGPLLLRSGRGGFSLNDCGAGRGDTRRGSRGPCLWWSPCDGRGTNLPYFLGFQMPCAGILQNGIPERNRTLRQPP</sequence>
<organism evidence="2 3">
    <name type="scientific">Actinoplanes derwentensis</name>
    <dbReference type="NCBI Taxonomy" id="113562"/>
    <lineage>
        <taxon>Bacteria</taxon>
        <taxon>Bacillati</taxon>
        <taxon>Actinomycetota</taxon>
        <taxon>Actinomycetes</taxon>
        <taxon>Micromonosporales</taxon>
        <taxon>Micromonosporaceae</taxon>
        <taxon>Actinoplanes</taxon>
    </lineage>
</organism>
<feature type="compositionally biased region" description="Basic residues" evidence="1">
    <location>
        <begin position="37"/>
        <end position="46"/>
    </location>
</feature>
<name>A0A1H2AJM6_9ACTN</name>
<evidence type="ECO:0000313" key="3">
    <source>
        <dbReference type="Proteomes" id="UP000198688"/>
    </source>
</evidence>
<accession>A0A1H2AJM6</accession>
<evidence type="ECO:0000313" key="2">
    <source>
        <dbReference type="EMBL" id="SDT46130.1"/>
    </source>
</evidence>
<keyword evidence="3" id="KW-1185">Reference proteome</keyword>
<proteinExistence type="predicted"/>
<feature type="compositionally biased region" description="Pro residues" evidence="1">
    <location>
        <begin position="73"/>
        <end position="144"/>
    </location>
</feature>
<evidence type="ECO:0000256" key="1">
    <source>
        <dbReference type="SAM" id="MobiDB-lite"/>
    </source>
</evidence>
<feature type="compositionally biased region" description="Basic and acidic residues" evidence="1">
    <location>
        <begin position="47"/>
        <end position="66"/>
    </location>
</feature>
<dbReference type="EMBL" id="LT629758">
    <property type="protein sequence ID" value="SDT46130.1"/>
    <property type="molecule type" value="Genomic_DNA"/>
</dbReference>
<dbReference type="Proteomes" id="UP000198688">
    <property type="component" value="Chromosome I"/>
</dbReference>
<dbReference type="AlphaFoldDB" id="A0A1H2AJM6"/>
<gene>
    <name evidence="2" type="ORF">SAMN04489716_3906</name>
</gene>
<feature type="region of interest" description="Disordered" evidence="1">
    <location>
        <begin position="1"/>
        <end position="182"/>
    </location>
</feature>
<protein>
    <submittedName>
        <fullName evidence="2">Uncharacterized protein</fullName>
    </submittedName>
</protein>
<feature type="compositionally biased region" description="Basic and acidic residues" evidence="1">
    <location>
        <begin position="12"/>
        <end position="36"/>
    </location>
</feature>